<evidence type="ECO:0000256" key="2">
    <source>
        <dbReference type="SAM" id="SignalP"/>
    </source>
</evidence>
<sequence length="196" mass="22503">MKTKFIQLLIVIFLLAGCTQPPQATPSFDEIKKMMKDAIQTEEGKKALRQILTEDDFRELLVLEQPEVKKSIEETLLSKQGEDFWKQAFDDPKFAEKIAKSMKDQQEDVMKQLMGDASFQKQLEEFFGQPDMQKQLESIMKSSTMKEQYEKAIEETINSPLLQTKWEKLIQEAGKGDSKKEKGKEEGQSKEGGEGQ</sequence>
<evidence type="ECO:0000313" key="5">
    <source>
        <dbReference type="Proteomes" id="UP000254519"/>
    </source>
</evidence>
<dbReference type="OrthoDB" id="2375836at2"/>
<feature type="domain" description="Spore germination GerD central core" evidence="3">
    <location>
        <begin position="61"/>
        <end position="173"/>
    </location>
</feature>
<protein>
    <recommendedName>
        <fullName evidence="3">Spore germination GerD central core domain-containing protein</fullName>
    </recommendedName>
</protein>
<evidence type="ECO:0000313" key="4">
    <source>
        <dbReference type="EMBL" id="SUJ20942.1"/>
    </source>
</evidence>
<dbReference type="Pfam" id="PF17898">
    <property type="entry name" value="GerD"/>
    <property type="match status" value="1"/>
</dbReference>
<dbReference type="EMBL" id="UGYZ01000002">
    <property type="protein sequence ID" value="SUJ20942.1"/>
    <property type="molecule type" value="Genomic_DNA"/>
</dbReference>
<accession>A0A380CK10</accession>
<feature type="region of interest" description="Disordered" evidence="1">
    <location>
        <begin position="168"/>
        <end position="196"/>
    </location>
</feature>
<reference evidence="4 5" key="1">
    <citation type="submission" date="2018-06" db="EMBL/GenBank/DDBJ databases">
        <authorList>
            <consortium name="Pathogen Informatics"/>
            <person name="Doyle S."/>
        </authorList>
    </citation>
    <scope>NUCLEOTIDE SEQUENCE [LARGE SCALE GENOMIC DNA]</scope>
    <source>
        <strain evidence="5">ATCC 11859 / DSM 33 / NCIB 8841 / NCTC 4822</strain>
    </source>
</reference>
<feature type="signal peptide" evidence="2">
    <location>
        <begin position="1"/>
        <end position="24"/>
    </location>
</feature>
<feature type="chain" id="PRO_5016887844" description="Spore germination GerD central core domain-containing protein" evidence="2">
    <location>
        <begin position="25"/>
        <end position="196"/>
    </location>
</feature>
<dbReference type="NCBIfam" id="NF040801">
    <property type="entry name" value="spore_GerD"/>
    <property type="match status" value="1"/>
</dbReference>
<name>A0A380CK10_SPOPA</name>
<proteinExistence type="predicted"/>
<dbReference type="InterPro" id="IPR041262">
    <property type="entry name" value="GerD_central"/>
</dbReference>
<dbReference type="AlphaFoldDB" id="A0A380CK10"/>
<dbReference type="Proteomes" id="UP000254519">
    <property type="component" value="Unassembled WGS sequence"/>
</dbReference>
<organism evidence="4 5">
    <name type="scientific">Sporosarcina pasteurii</name>
    <name type="common">Bacillus pasteurii</name>
    <dbReference type="NCBI Taxonomy" id="1474"/>
    <lineage>
        <taxon>Bacteria</taxon>
        <taxon>Bacillati</taxon>
        <taxon>Bacillota</taxon>
        <taxon>Bacilli</taxon>
        <taxon>Bacillales</taxon>
        <taxon>Caryophanaceae</taxon>
        <taxon>Sporosarcina</taxon>
    </lineage>
</organism>
<keyword evidence="2" id="KW-0732">Signal</keyword>
<evidence type="ECO:0000259" key="3">
    <source>
        <dbReference type="Pfam" id="PF17898"/>
    </source>
</evidence>
<keyword evidence="5" id="KW-1185">Reference proteome</keyword>
<dbReference type="RefSeq" id="WP_115363587.1">
    <property type="nucleotide sequence ID" value="NZ_CP038012.1"/>
</dbReference>
<evidence type="ECO:0000256" key="1">
    <source>
        <dbReference type="SAM" id="MobiDB-lite"/>
    </source>
</evidence>
<dbReference type="PROSITE" id="PS51257">
    <property type="entry name" value="PROKAR_LIPOPROTEIN"/>
    <property type="match status" value="1"/>
</dbReference>
<gene>
    <name evidence="4" type="ORF">NCTC4822_03113</name>
</gene>